<evidence type="ECO:0000256" key="3">
    <source>
        <dbReference type="ARBA" id="ARBA00022676"/>
    </source>
</evidence>
<dbReference type="STRING" id="1763535.LPB072_18750"/>
<dbReference type="InterPro" id="IPR001173">
    <property type="entry name" value="Glyco_trans_2-like"/>
</dbReference>
<dbReference type="NCBIfam" id="TIGR04283">
    <property type="entry name" value="glyco_like_mftF"/>
    <property type="match status" value="1"/>
</dbReference>
<evidence type="ECO:0000256" key="1">
    <source>
        <dbReference type="ARBA" id="ARBA00004236"/>
    </source>
</evidence>
<organism evidence="7 8">
    <name type="scientific">Hydrogenophaga crassostreae</name>
    <dbReference type="NCBI Taxonomy" id="1763535"/>
    <lineage>
        <taxon>Bacteria</taxon>
        <taxon>Pseudomonadati</taxon>
        <taxon>Pseudomonadota</taxon>
        <taxon>Betaproteobacteria</taxon>
        <taxon>Burkholderiales</taxon>
        <taxon>Comamonadaceae</taxon>
        <taxon>Hydrogenophaga</taxon>
    </lineage>
</organism>
<dbReference type="PANTHER" id="PTHR43646">
    <property type="entry name" value="GLYCOSYLTRANSFERASE"/>
    <property type="match status" value="1"/>
</dbReference>
<dbReference type="Pfam" id="PF09837">
    <property type="entry name" value="DUF2064"/>
    <property type="match status" value="1"/>
</dbReference>
<evidence type="ECO:0000256" key="4">
    <source>
        <dbReference type="ARBA" id="ARBA00022679"/>
    </source>
</evidence>
<dbReference type="Pfam" id="PF00535">
    <property type="entry name" value="Glycos_transf_2"/>
    <property type="match status" value="1"/>
</dbReference>
<dbReference type="InterPro" id="IPR029044">
    <property type="entry name" value="Nucleotide-diphossugar_trans"/>
</dbReference>
<keyword evidence="5" id="KW-0472">Membrane</keyword>
<evidence type="ECO:0000256" key="5">
    <source>
        <dbReference type="ARBA" id="ARBA00023136"/>
    </source>
</evidence>
<evidence type="ECO:0000313" key="7">
    <source>
        <dbReference type="EMBL" id="AOW14565.1"/>
    </source>
</evidence>
<dbReference type="Gene3D" id="3.90.550.10">
    <property type="entry name" value="Spore Coat Polysaccharide Biosynthesis Protein SpsA, Chain A"/>
    <property type="match status" value="2"/>
</dbReference>
<dbReference type="CDD" id="cd02522">
    <property type="entry name" value="GT_2_like_a"/>
    <property type="match status" value="1"/>
</dbReference>
<dbReference type="GO" id="GO:0016757">
    <property type="term" value="F:glycosyltransferase activity"/>
    <property type="evidence" value="ECO:0007669"/>
    <property type="project" value="UniProtKB-KW"/>
</dbReference>
<comment type="subcellular location">
    <subcellularLocation>
        <location evidence="1">Cell membrane</location>
    </subcellularLocation>
</comment>
<dbReference type="RefSeq" id="WP_066087086.1">
    <property type="nucleotide sequence ID" value="NZ_CP017476.1"/>
</dbReference>
<dbReference type="InterPro" id="IPR018641">
    <property type="entry name" value="Trfase_1_rSAM/seldom-assoc"/>
</dbReference>
<evidence type="ECO:0000313" key="8">
    <source>
        <dbReference type="Proteomes" id="UP000185680"/>
    </source>
</evidence>
<reference evidence="7 8" key="1">
    <citation type="submission" date="2016-10" db="EMBL/GenBank/DDBJ databases">
        <title>Hydorgenophaga sp. LPB0072 isolated from gastropod.</title>
        <authorList>
            <person name="Kim E."/>
            <person name="Yi H."/>
        </authorList>
    </citation>
    <scope>NUCLEOTIDE SEQUENCE [LARGE SCALE GENOMIC DNA]</scope>
    <source>
        <strain evidence="7 8">LPB0072</strain>
    </source>
</reference>
<protein>
    <recommendedName>
        <fullName evidence="6">Glycosyltransferase 2-like domain-containing protein</fullName>
    </recommendedName>
</protein>
<gene>
    <name evidence="7" type="ORF">LPB072_18750</name>
</gene>
<dbReference type="SUPFAM" id="SSF53448">
    <property type="entry name" value="Nucleotide-diphospho-sugar transferases"/>
    <property type="match status" value="2"/>
</dbReference>
<dbReference type="NCBIfam" id="TIGR04282">
    <property type="entry name" value="glyco_like_cofC"/>
    <property type="match status" value="1"/>
</dbReference>
<feature type="domain" description="Glycosyltransferase 2-like" evidence="6">
    <location>
        <begin position="5"/>
        <end position="120"/>
    </location>
</feature>
<evidence type="ECO:0000259" key="6">
    <source>
        <dbReference type="Pfam" id="PF00535"/>
    </source>
</evidence>
<dbReference type="OrthoDB" id="5291101at2"/>
<dbReference type="PANTHER" id="PTHR43646:SF2">
    <property type="entry name" value="GLYCOSYLTRANSFERASE 2-LIKE DOMAIN-CONTAINING PROTEIN"/>
    <property type="match status" value="1"/>
</dbReference>
<keyword evidence="4" id="KW-0808">Transferase</keyword>
<dbReference type="Proteomes" id="UP000185680">
    <property type="component" value="Chromosome"/>
</dbReference>
<sequence>MRLAIVMPVLNEAASLPGALSALADLRNRGVVVIVVDGGSVDDTTEVARAGADAVLTAPRGRASQMNAGACHPLARKAEVLLFLHADTRLPSSADALVQGALAGGVVWGRFDVHIDGQHPLLPWVAALMNWRSRRTGMATGDQAMFVRRRVFETLGGFPAQPLMEDIELSARLRERAPPACLTERVSTAGRRWDHNGFWRTVLLMWRLRAAYAWGTPAQQLALRYGYAPRAAAAVAVLAKAPVPGFAKTRLAKLLGAVGAARAQRGFILRTLNTAHSASLGEVVLYTAMGAHHRLFALLAERWGVRCASQVEGDIGQRMAAVMENHFAERGAPALLIVGTDCPALTPGHLQAAADALVLHDAVFIPAEDGGYVLIGLKQRLPQVFERVEWSTARTMAQTRQRLSGAQVRWVELPALWDVDEPADWLRWQAKRAGAERGH</sequence>
<keyword evidence="3" id="KW-0328">Glycosyltransferase</keyword>
<dbReference type="KEGG" id="hyl:LPB072_18750"/>
<dbReference type="AlphaFoldDB" id="A0A1D8NZP0"/>
<dbReference type="GO" id="GO:0005886">
    <property type="term" value="C:plasma membrane"/>
    <property type="evidence" value="ECO:0007669"/>
    <property type="project" value="UniProtKB-SubCell"/>
</dbReference>
<dbReference type="EMBL" id="CP017476">
    <property type="protein sequence ID" value="AOW14565.1"/>
    <property type="molecule type" value="Genomic_DNA"/>
</dbReference>
<keyword evidence="2" id="KW-1003">Cell membrane</keyword>
<proteinExistence type="predicted"/>
<evidence type="ECO:0000256" key="2">
    <source>
        <dbReference type="ARBA" id="ARBA00022475"/>
    </source>
</evidence>
<dbReference type="InterPro" id="IPR026461">
    <property type="entry name" value="Trfase_2_rSAM/seldom_assoc"/>
</dbReference>
<accession>A0A1D8NZP0</accession>
<name>A0A1D8NZP0_9BURK</name>